<dbReference type="RefSeq" id="WP_380216932.1">
    <property type="nucleotide sequence ID" value="NZ_JBHTBN010000002.1"/>
</dbReference>
<organism evidence="1 2">
    <name type="scientific">Jejudonia soesokkakensis</name>
    <dbReference type="NCBI Taxonomy" id="1323432"/>
    <lineage>
        <taxon>Bacteria</taxon>
        <taxon>Pseudomonadati</taxon>
        <taxon>Bacteroidota</taxon>
        <taxon>Flavobacteriia</taxon>
        <taxon>Flavobacteriales</taxon>
        <taxon>Flavobacteriaceae</taxon>
        <taxon>Jejudonia</taxon>
    </lineage>
</organism>
<name>A0ABW2MT60_9FLAO</name>
<accession>A0ABW2MT60</accession>
<protein>
    <recommendedName>
        <fullName evidence="3">Tetratricopeptide repeat protein</fullName>
    </recommendedName>
</protein>
<evidence type="ECO:0008006" key="3">
    <source>
        <dbReference type="Google" id="ProtNLM"/>
    </source>
</evidence>
<sequence length="261" mass="31324">MNRKIITTTLIAFICLTINAQDKFKITRENKTSEHELGINKYSFIHHLCPDSFFMTELYKNYDYEEMTSILREVYDGVTYKDKVQVNFKEVKPAPAKITYSIKEIEDKEKIFIMFTNFSNATRQFEKKPDPKDQLARWYFLKNDRLIYRKDLFTPETEELKLKSDRKSDIIKYYIFDDNSDNDSQIKPMIDEILASDDNGPDNYFTQIYQIQYYLMNGQIQEAEKALHSLEDYFYLNTEIPRNQKIYLNMVKAEFEVMNRM</sequence>
<keyword evidence="2" id="KW-1185">Reference proteome</keyword>
<evidence type="ECO:0000313" key="1">
    <source>
        <dbReference type="EMBL" id="MFC7357083.1"/>
    </source>
</evidence>
<gene>
    <name evidence="1" type="ORF">ACFQO1_05250</name>
</gene>
<comment type="caution">
    <text evidence="1">The sequence shown here is derived from an EMBL/GenBank/DDBJ whole genome shotgun (WGS) entry which is preliminary data.</text>
</comment>
<reference evidence="2" key="1">
    <citation type="journal article" date="2019" name="Int. J. Syst. Evol. Microbiol.">
        <title>The Global Catalogue of Microorganisms (GCM) 10K type strain sequencing project: providing services to taxonomists for standard genome sequencing and annotation.</title>
        <authorList>
            <consortium name="The Broad Institute Genomics Platform"/>
            <consortium name="The Broad Institute Genome Sequencing Center for Infectious Disease"/>
            <person name="Wu L."/>
            <person name="Ma J."/>
        </authorList>
    </citation>
    <scope>NUCLEOTIDE SEQUENCE [LARGE SCALE GENOMIC DNA]</scope>
    <source>
        <strain evidence="2">CGMCC 1.16306</strain>
    </source>
</reference>
<dbReference type="Proteomes" id="UP001596415">
    <property type="component" value="Unassembled WGS sequence"/>
</dbReference>
<proteinExistence type="predicted"/>
<dbReference type="EMBL" id="JBHTBN010000002">
    <property type="protein sequence ID" value="MFC7357083.1"/>
    <property type="molecule type" value="Genomic_DNA"/>
</dbReference>
<evidence type="ECO:0000313" key="2">
    <source>
        <dbReference type="Proteomes" id="UP001596415"/>
    </source>
</evidence>